<comment type="caution">
    <text evidence="3">The sequence shown here is derived from an EMBL/GenBank/DDBJ whole genome shotgun (WGS) entry which is preliminary data.</text>
</comment>
<dbReference type="Pfam" id="PF13649">
    <property type="entry name" value="Methyltransf_25"/>
    <property type="match status" value="1"/>
</dbReference>
<gene>
    <name evidence="4" type="ORF">D7318_17105</name>
    <name evidence="3" type="ORF">D7319_17815</name>
</gene>
<evidence type="ECO:0000259" key="2">
    <source>
        <dbReference type="Pfam" id="PF13649"/>
    </source>
</evidence>
<dbReference type="SUPFAM" id="SSF53335">
    <property type="entry name" value="S-adenosyl-L-methionine-dependent methyltransferases"/>
    <property type="match status" value="1"/>
</dbReference>
<reference evidence="5 6" key="1">
    <citation type="submission" date="2018-09" db="EMBL/GenBank/DDBJ databases">
        <title>Streptomyces sp. nov. DS1-2, an endophytic actinomycete isolated from roots of Dendrobium scabrilingue.</title>
        <authorList>
            <person name="Kuncharoen N."/>
            <person name="Kudo T."/>
            <person name="Ohkuma M."/>
            <person name="Yuki M."/>
            <person name="Tanasupawat S."/>
        </authorList>
    </citation>
    <scope>NUCLEOTIDE SEQUENCE [LARGE SCALE GENOMIC DNA]</scope>
    <source>
        <strain evidence="3 6">AZ1-7</strain>
        <strain evidence="4 5">DS1-2</strain>
    </source>
</reference>
<name>A0A3A9W514_9ACTN</name>
<evidence type="ECO:0000313" key="3">
    <source>
        <dbReference type="EMBL" id="RKN07940.1"/>
    </source>
</evidence>
<evidence type="ECO:0000256" key="1">
    <source>
        <dbReference type="ARBA" id="ARBA00022679"/>
    </source>
</evidence>
<dbReference type="OrthoDB" id="6064711at2"/>
<dbReference type="CDD" id="cd02440">
    <property type="entry name" value="AdoMet_MTases"/>
    <property type="match status" value="1"/>
</dbReference>
<proteinExistence type="predicted"/>
<dbReference type="InterPro" id="IPR041698">
    <property type="entry name" value="Methyltransf_25"/>
</dbReference>
<dbReference type="Proteomes" id="UP000268652">
    <property type="component" value="Unassembled WGS sequence"/>
</dbReference>
<keyword evidence="5" id="KW-1185">Reference proteome</keyword>
<feature type="domain" description="Methyltransferase" evidence="2">
    <location>
        <begin position="12"/>
        <end position="101"/>
    </location>
</feature>
<organism evidence="3 6">
    <name type="scientific">Streptomyces radicis</name>
    <dbReference type="NCBI Taxonomy" id="1750517"/>
    <lineage>
        <taxon>Bacteria</taxon>
        <taxon>Bacillati</taxon>
        <taxon>Actinomycetota</taxon>
        <taxon>Actinomycetes</taxon>
        <taxon>Kitasatosporales</taxon>
        <taxon>Streptomycetaceae</taxon>
        <taxon>Streptomyces</taxon>
    </lineage>
</organism>
<evidence type="ECO:0000313" key="6">
    <source>
        <dbReference type="Proteomes" id="UP000275024"/>
    </source>
</evidence>
<dbReference type="EMBL" id="RBDY01000012">
    <property type="protein sequence ID" value="RKN20770.1"/>
    <property type="molecule type" value="Genomic_DNA"/>
</dbReference>
<dbReference type="Proteomes" id="UP000275024">
    <property type="component" value="Unassembled WGS sequence"/>
</dbReference>
<evidence type="ECO:0000313" key="5">
    <source>
        <dbReference type="Proteomes" id="UP000268652"/>
    </source>
</evidence>
<evidence type="ECO:0000313" key="4">
    <source>
        <dbReference type="EMBL" id="RKN20770.1"/>
    </source>
</evidence>
<keyword evidence="1 3" id="KW-0808">Transferase</keyword>
<sequence>MRQVPRRFGRALDVGCGSGELVRLLASRSAMARGIDADPRIVERAREATEGGANVEYAVGDALGDPAAKGPWDVITSVAVLHHLPLTEALEHLKAQLAPGGTLIVVGCHIPATPVDHLLGAVAVPLNPLIGVARNRGRRPGRVPVAMSASTEPPTMTFHEIAAEARRVLPGAGLRRRVFWRHTLVWRRPYGGAPR</sequence>
<dbReference type="GO" id="GO:0032259">
    <property type="term" value="P:methylation"/>
    <property type="evidence" value="ECO:0007669"/>
    <property type="project" value="UniProtKB-KW"/>
</dbReference>
<keyword evidence="3" id="KW-0489">Methyltransferase</keyword>
<accession>A0A3A9W514</accession>
<dbReference type="GO" id="GO:0017000">
    <property type="term" value="P:antibiotic biosynthetic process"/>
    <property type="evidence" value="ECO:0007669"/>
    <property type="project" value="UniProtKB-ARBA"/>
</dbReference>
<dbReference type="AlphaFoldDB" id="A0A3A9W514"/>
<dbReference type="Gene3D" id="3.40.50.150">
    <property type="entry name" value="Vaccinia Virus protein VP39"/>
    <property type="match status" value="1"/>
</dbReference>
<protein>
    <submittedName>
        <fullName evidence="3">Class I SAM-dependent methyltransferase</fullName>
    </submittedName>
</protein>
<dbReference type="EMBL" id="RBDX01000013">
    <property type="protein sequence ID" value="RKN07940.1"/>
    <property type="molecule type" value="Genomic_DNA"/>
</dbReference>
<dbReference type="InterPro" id="IPR029063">
    <property type="entry name" value="SAM-dependent_MTases_sf"/>
</dbReference>
<dbReference type="PANTHER" id="PTHR43861">
    <property type="entry name" value="TRANS-ACONITATE 2-METHYLTRANSFERASE-RELATED"/>
    <property type="match status" value="1"/>
</dbReference>
<dbReference type="GO" id="GO:0008168">
    <property type="term" value="F:methyltransferase activity"/>
    <property type="evidence" value="ECO:0007669"/>
    <property type="project" value="UniProtKB-KW"/>
</dbReference>